<feature type="domain" description="Glycosyltransferase N-terminal" evidence="3">
    <location>
        <begin position="11"/>
        <end position="257"/>
    </location>
</feature>
<dbReference type="PANTHER" id="PTHR11926:SF774">
    <property type="entry name" value="UDP-GLYCOSYLTRANSFERASE 85A1-RELATED"/>
    <property type="match status" value="1"/>
</dbReference>
<dbReference type="InterPro" id="IPR002213">
    <property type="entry name" value="UDP_glucos_trans"/>
</dbReference>
<evidence type="ECO:0000259" key="3">
    <source>
        <dbReference type="Pfam" id="PF26168"/>
    </source>
</evidence>
<reference evidence="4 5" key="1">
    <citation type="journal article" date="2023" name="bioRxiv">
        <title>Genome report: Whole genome sequence and annotation of Penstemon davidsonii.</title>
        <authorList>
            <person name="Ostevik K.L."/>
            <person name="Alabady M."/>
            <person name="Zhang M."/>
            <person name="Rausher M.D."/>
        </authorList>
    </citation>
    <scope>NUCLEOTIDE SEQUENCE [LARGE SCALE GENOMIC DNA]</scope>
    <source>
        <strain evidence="4">DNT005</strain>
        <tissue evidence="4">Whole leaf</tissue>
    </source>
</reference>
<dbReference type="SUPFAM" id="SSF53756">
    <property type="entry name" value="UDP-Glycosyltransferase/glycogen phosphorylase"/>
    <property type="match status" value="2"/>
</dbReference>
<dbReference type="CDD" id="cd03784">
    <property type="entry name" value="GT1_Gtf-like"/>
    <property type="match status" value="2"/>
</dbReference>
<sequence>MSGYISKPHAIMISAPYQGHINPFVHLALKLASNGFSITFAHFEFVHDMLSKSQNSNNTKEFDIFSKERESGLDIRYTTINDGFPIEFDRVLHLEEYWESLLEHFPARVDEFVGSIIECNPSMVHFLVADTAFHWSASIANKYKLVNVSFWTQPALVFSLAYHTEALRENGHFPCKDDIEEEINYIPGVQTISTRDLMPYFKESEVNTISYKLICMAFKEVEKADFILYNTVQELESDTISALNEKSQKNYAIGPINFSKNLPKNTTVTKSLRSESDCAQWLDSKSPNSVLYVSFGSLVHASKQVLEEIAYGLLLSEVNFIWVVRSDIVSSIDAEVLPTGFKDKVGDKGLIIPWCNQIKVLSNPAIGGFLTHCGWNSILESIWCSTPMICYPITYDQPTNKKLVVDDWKIGIGLFDGSTSINSGIQRDEVAKKIKTFMSTLEGLHKMAKTQLKPHAIIFPVPYQGHINPCVNLAIKLASKGFTITFVHFEFVHHMLSKSQSTNTHNEINFFSEARKSGLDIRYTTINDGFPLEFNRLNNYDEFWTSLLQDFPARVDEFIGKILQSEQSMVTFLIADTFFSWLPTLAKKYNIVNVSFFTEPALVFSLGYHLDILRENGHYPLKENVVEEIKYIPGVKSISTKELMHYLKEGELETLQHIASTRAFQEVKKADFVLHNTVQELESETLDELNKKQPNYAIGPLSNFLTKINVTKSMWSESDCTKWLESKPLDSVLYVSFGSLVKTNKHLIQEIAYGLLLSQVNFIWVIRENIVKLDGIDILPDGFKDEIGDKGLIIPWCNQISVLSNPAVGGFLTHCGWNSTIESIWCSTPMICYPMEYDQPAVRKLVVDDWKIGINLYDGDLIHRDEVAEKIRILMSGVGSLGLKQEIQKLKNVLHKAIEKDGSSDRNFDKFVMDLKAKIYT</sequence>
<keyword evidence="2" id="KW-0808">Transferase</keyword>
<dbReference type="EMBL" id="JAYDYQ010002687">
    <property type="protein sequence ID" value="KAK4478660.1"/>
    <property type="molecule type" value="Genomic_DNA"/>
</dbReference>
<gene>
    <name evidence="4" type="ORF">RD792_014151</name>
</gene>
<dbReference type="InterPro" id="IPR035595">
    <property type="entry name" value="UDP_glycos_trans_CS"/>
</dbReference>
<dbReference type="Proteomes" id="UP001291926">
    <property type="component" value="Unassembled WGS sequence"/>
</dbReference>
<evidence type="ECO:0000313" key="5">
    <source>
        <dbReference type="Proteomes" id="UP001291926"/>
    </source>
</evidence>
<evidence type="ECO:0000313" key="4">
    <source>
        <dbReference type="EMBL" id="KAK4478660.1"/>
    </source>
</evidence>
<protein>
    <recommendedName>
        <fullName evidence="3">Glycosyltransferase N-terminal domain-containing protein</fullName>
    </recommendedName>
</protein>
<dbReference type="Pfam" id="PF26168">
    <property type="entry name" value="Glyco_transf_N"/>
    <property type="match status" value="1"/>
</dbReference>
<evidence type="ECO:0000256" key="1">
    <source>
        <dbReference type="ARBA" id="ARBA00009995"/>
    </source>
</evidence>
<dbReference type="Pfam" id="PF00201">
    <property type="entry name" value="UDPGT"/>
    <property type="match status" value="2"/>
</dbReference>
<dbReference type="PANTHER" id="PTHR11926">
    <property type="entry name" value="GLUCOSYL/GLUCURONOSYL TRANSFERASES"/>
    <property type="match status" value="1"/>
</dbReference>
<accession>A0ABR0CPI2</accession>
<dbReference type="InterPro" id="IPR058980">
    <property type="entry name" value="Glyco_transf_N"/>
</dbReference>
<keyword evidence="5" id="KW-1185">Reference proteome</keyword>
<proteinExistence type="inferred from homology"/>
<name>A0ABR0CPI2_9LAMI</name>
<dbReference type="Gene3D" id="3.40.50.2000">
    <property type="entry name" value="Glycogen Phosphorylase B"/>
    <property type="match status" value="4"/>
</dbReference>
<dbReference type="PROSITE" id="PS00375">
    <property type="entry name" value="UDPGT"/>
    <property type="match status" value="2"/>
</dbReference>
<comment type="similarity">
    <text evidence="1">Belongs to the UDP-glycosyltransferase family.</text>
</comment>
<comment type="caution">
    <text evidence="4">The sequence shown here is derived from an EMBL/GenBank/DDBJ whole genome shotgun (WGS) entry which is preliminary data.</text>
</comment>
<evidence type="ECO:0000256" key="2">
    <source>
        <dbReference type="ARBA" id="ARBA00022679"/>
    </source>
</evidence>
<organism evidence="4 5">
    <name type="scientific">Penstemon davidsonii</name>
    <dbReference type="NCBI Taxonomy" id="160366"/>
    <lineage>
        <taxon>Eukaryota</taxon>
        <taxon>Viridiplantae</taxon>
        <taxon>Streptophyta</taxon>
        <taxon>Embryophyta</taxon>
        <taxon>Tracheophyta</taxon>
        <taxon>Spermatophyta</taxon>
        <taxon>Magnoliopsida</taxon>
        <taxon>eudicotyledons</taxon>
        <taxon>Gunneridae</taxon>
        <taxon>Pentapetalae</taxon>
        <taxon>asterids</taxon>
        <taxon>lamiids</taxon>
        <taxon>Lamiales</taxon>
        <taxon>Plantaginaceae</taxon>
        <taxon>Cheloneae</taxon>
        <taxon>Penstemon</taxon>
    </lineage>
</organism>